<reference evidence="1" key="1">
    <citation type="submission" date="2023-10" db="EMBL/GenBank/DDBJ databases">
        <title>Characterization and whole genome sequencing of a novel strain of Bergeyella porcorum QD2021 isolated from pig.</title>
        <authorList>
            <person name="Liu G."/>
            <person name="Chen C."/>
            <person name="Han X."/>
        </authorList>
    </citation>
    <scope>NUCLEOTIDE SEQUENCE</scope>
    <source>
        <strain evidence="1">QD2021</strain>
    </source>
</reference>
<proteinExistence type="predicted"/>
<dbReference type="KEGG" id="bpor:BPO_1632"/>
<name>A0AAU0F0P2_9FLAO</name>
<organism evidence="1 2">
    <name type="scientific">Bergeyella porcorum</name>
    <dbReference type="NCBI Taxonomy" id="1735111"/>
    <lineage>
        <taxon>Bacteria</taxon>
        <taxon>Pseudomonadati</taxon>
        <taxon>Bacteroidota</taxon>
        <taxon>Flavobacteriia</taxon>
        <taxon>Flavobacteriales</taxon>
        <taxon>Weeksellaceae</taxon>
        <taxon>Bergeyella</taxon>
    </lineage>
</organism>
<keyword evidence="2" id="KW-1185">Reference proteome</keyword>
<sequence length="196" mass="22048">MGLSLSLLAVSCKKNTESTQSKQDTIVKSVDTLSTKKDSIVEVEKKIDDVAEQLNLSQIKQMAINDFNSRTDDLISRAIAEYNKNSTEEYPHSRKDVRASILEVYTGDLSGDGLEDIVIWFESRSEEDRHPLENGVLLYKNKRNNVEYVKKLSNGGLDGYSNVEIRNGKAVLTYLLHKDEDPYCCPTGKHTETVSL</sequence>
<dbReference type="EMBL" id="CP136426">
    <property type="protein sequence ID" value="WOC52279.1"/>
    <property type="molecule type" value="Genomic_DNA"/>
</dbReference>
<dbReference type="AlphaFoldDB" id="A0AAU0F0P2"/>
<evidence type="ECO:0008006" key="3">
    <source>
        <dbReference type="Google" id="ProtNLM"/>
    </source>
</evidence>
<protein>
    <recommendedName>
        <fullName evidence="3">VCBS repeat-containing protein</fullName>
    </recommendedName>
</protein>
<evidence type="ECO:0000313" key="1">
    <source>
        <dbReference type="EMBL" id="WOC52279.1"/>
    </source>
</evidence>
<accession>A0AAU0F0P2</accession>
<gene>
    <name evidence="1" type="ORF">BPO_1632</name>
</gene>
<evidence type="ECO:0000313" key="2">
    <source>
        <dbReference type="Proteomes" id="UP001432059"/>
    </source>
</evidence>
<dbReference type="Proteomes" id="UP001432059">
    <property type="component" value="Chromosome"/>
</dbReference>